<evidence type="ECO:0000256" key="1">
    <source>
        <dbReference type="ARBA" id="ARBA00000900"/>
    </source>
</evidence>
<keyword evidence="7" id="KW-0833">Ubl conjugation pathway</keyword>
<dbReference type="PROSITE" id="PS50089">
    <property type="entry name" value="ZF_RING_2"/>
    <property type="match status" value="1"/>
</dbReference>
<keyword evidence="5" id="KW-0479">Metal-binding</keyword>
<name>A0AA88QY19_9ASTE</name>
<keyword evidence="10" id="KW-0812">Transmembrane</keyword>
<dbReference type="Gene3D" id="3.30.40.10">
    <property type="entry name" value="Zinc/RING finger domain, C3HC4 (zinc finger)"/>
    <property type="match status" value="1"/>
</dbReference>
<dbReference type="Proteomes" id="UP001187471">
    <property type="component" value="Unassembled WGS sequence"/>
</dbReference>
<comment type="pathway">
    <text evidence="2">Protein modification; protein ubiquitination.</text>
</comment>
<dbReference type="GO" id="GO:0016567">
    <property type="term" value="P:protein ubiquitination"/>
    <property type="evidence" value="ECO:0007669"/>
    <property type="project" value="InterPro"/>
</dbReference>
<reference evidence="12" key="1">
    <citation type="submission" date="2022-12" db="EMBL/GenBank/DDBJ databases">
        <title>Draft genome assemblies for two species of Escallonia (Escalloniales).</title>
        <authorList>
            <person name="Chanderbali A."/>
            <person name="Dervinis C."/>
            <person name="Anghel I."/>
            <person name="Soltis D."/>
            <person name="Soltis P."/>
            <person name="Zapata F."/>
        </authorList>
    </citation>
    <scope>NUCLEOTIDE SEQUENCE</scope>
    <source>
        <strain evidence="12">UCBG92.1500</strain>
        <tissue evidence="12">Leaf</tissue>
    </source>
</reference>
<dbReference type="Pfam" id="PF13639">
    <property type="entry name" value="zf-RING_2"/>
    <property type="match status" value="1"/>
</dbReference>
<evidence type="ECO:0000256" key="3">
    <source>
        <dbReference type="ARBA" id="ARBA00012483"/>
    </source>
</evidence>
<keyword evidence="8" id="KW-0862">Zinc</keyword>
<evidence type="ECO:0000256" key="10">
    <source>
        <dbReference type="SAM" id="Phobius"/>
    </source>
</evidence>
<comment type="caution">
    <text evidence="12">The sequence shown here is derived from an EMBL/GenBank/DDBJ whole genome shotgun (WGS) entry which is preliminary data.</text>
</comment>
<dbReference type="GO" id="GO:0008270">
    <property type="term" value="F:zinc ion binding"/>
    <property type="evidence" value="ECO:0007669"/>
    <property type="project" value="UniProtKB-KW"/>
</dbReference>
<dbReference type="InterPro" id="IPR013083">
    <property type="entry name" value="Znf_RING/FYVE/PHD"/>
</dbReference>
<evidence type="ECO:0000256" key="7">
    <source>
        <dbReference type="ARBA" id="ARBA00022786"/>
    </source>
</evidence>
<dbReference type="SMART" id="SM00184">
    <property type="entry name" value="RING"/>
    <property type="match status" value="1"/>
</dbReference>
<keyword evidence="6 9" id="KW-0863">Zinc-finger</keyword>
<proteinExistence type="predicted"/>
<evidence type="ECO:0000256" key="4">
    <source>
        <dbReference type="ARBA" id="ARBA00022679"/>
    </source>
</evidence>
<dbReference type="SUPFAM" id="SSF57850">
    <property type="entry name" value="RING/U-box"/>
    <property type="match status" value="1"/>
</dbReference>
<keyword evidence="13" id="KW-1185">Reference proteome</keyword>
<protein>
    <recommendedName>
        <fullName evidence="3">RING-type E3 ubiquitin transferase</fullName>
        <ecNumber evidence="3">2.3.2.27</ecNumber>
    </recommendedName>
</protein>
<evidence type="ECO:0000256" key="6">
    <source>
        <dbReference type="ARBA" id="ARBA00022771"/>
    </source>
</evidence>
<accession>A0AA88QY19</accession>
<feature type="domain" description="RING-type" evidence="11">
    <location>
        <begin position="101"/>
        <end position="143"/>
    </location>
</feature>
<dbReference type="GO" id="GO:0061630">
    <property type="term" value="F:ubiquitin protein ligase activity"/>
    <property type="evidence" value="ECO:0007669"/>
    <property type="project" value="UniProtKB-EC"/>
</dbReference>
<keyword evidence="10" id="KW-0472">Membrane</keyword>
<evidence type="ECO:0000256" key="5">
    <source>
        <dbReference type="ARBA" id="ARBA00022723"/>
    </source>
</evidence>
<gene>
    <name evidence="12" type="ORF">RJ640_019090</name>
</gene>
<evidence type="ECO:0000259" key="11">
    <source>
        <dbReference type="PROSITE" id="PS50089"/>
    </source>
</evidence>
<evidence type="ECO:0000313" key="13">
    <source>
        <dbReference type="Proteomes" id="UP001187471"/>
    </source>
</evidence>
<evidence type="ECO:0000256" key="8">
    <source>
        <dbReference type="ARBA" id="ARBA00022833"/>
    </source>
</evidence>
<feature type="transmembrane region" description="Helical" evidence="10">
    <location>
        <begin position="20"/>
        <end position="45"/>
    </location>
</feature>
<keyword evidence="4" id="KW-0808">Transferase</keyword>
<keyword evidence="10" id="KW-1133">Transmembrane helix</keyword>
<dbReference type="PANTHER" id="PTHR46913">
    <property type="entry name" value="RING-H2 FINGER PROTEIN ATL16"/>
    <property type="match status" value="1"/>
</dbReference>
<sequence length="224" mass="25058">MGFYQPPSPPHLYPQAIQLKLYQAFIFSIPILFTIILILLFYLFYLKRRTSPTSAPPTLPVSLNQATPFTSLNQMGLKGNLKDKLKVILFDEEFKMRDSLCCVCLGEFELKEELHQIPSCNHMFHIDCISHWLHSNSTCPLCRCSIVMATKLSCHSDSPVEANPVGQGEENISHNQQIASPQRHEQAVGRVGTNLANCSRDEHVVVLIEAGSSSTSNTSIRVDS</sequence>
<dbReference type="PANTHER" id="PTHR46913:SF23">
    <property type="entry name" value="E3 UBIQUITIN-PROTEIN LIGASE RHA4A-RELATED"/>
    <property type="match status" value="1"/>
</dbReference>
<evidence type="ECO:0000256" key="2">
    <source>
        <dbReference type="ARBA" id="ARBA00004906"/>
    </source>
</evidence>
<dbReference type="EC" id="2.3.2.27" evidence="3"/>
<dbReference type="AlphaFoldDB" id="A0AA88QY19"/>
<dbReference type="EMBL" id="JAVXUO010001850">
    <property type="protein sequence ID" value="KAK2978633.1"/>
    <property type="molecule type" value="Genomic_DNA"/>
</dbReference>
<dbReference type="InterPro" id="IPR044600">
    <property type="entry name" value="ATL1/ATL16-like"/>
</dbReference>
<comment type="catalytic activity">
    <reaction evidence="1">
        <text>S-ubiquitinyl-[E2 ubiquitin-conjugating enzyme]-L-cysteine + [acceptor protein]-L-lysine = [E2 ubiquitin-conjugating enzyme]-L-cysteine + N(6)-ubiquitinyl-[acceptor protein]-L-lysine.</text>
        <dbReference type="EC" id="2.3.2.27"/>
    </reaction>
</comment>
<evidence type="ECO:0000256" key="9">
    <source>
        <dbReference type="PROSITE-ProRule" id="PRU00175"/>
    </source>
</evidence>
<organism evidence="12 13">
    <name type="scientific">Escallonia rubra</name>
    <dbReference type="NCBI Taxonomy" id="112253"/>
    <lineage>
        <taxon>Eukaryota</taxon>
        <taxon>Viridiplantae</taxon>
        <taxon>Streptophyta</taxon>
        <taxon>Embryophyta</taxon>
        <taxon>Tracheophyta</taxon>
        <taxon>Spermatophyta</taxon>
        <taxon>Magnoliopsida</taxon>
        <taxon>eudicotyledons</taxon>
        <taxon>Gunneridae</taxon>
        <taxon>Pentapetalae</taxon>
        <taxon>asterids</taxon>
        <taxon>campanulids</taxon>
        <taxon>Escalloniales</taxon>
        <taxon>Escalloniaceae</taxon>
        <taxon>Escallonia</taxon>
    </lineage>
</organism>
<evidence type="ECO:0000313" key="12">
    <source>
        <dbReference type="EMBL" id="KAK2978633.1"/>
    </source>
</evidence>
<dbReference type="CDD" id="cd16461">
    <property type="entry name" value="RING-H2_EL5-like"/>
    <property type="match status" value="1"/>
</dbReference>
<dbReference type="InterPro" id="IPR001841">
    <property type="entry name" value="Znf_RING"/>
</dbReference>